<reference evidence="3" key="1">
    <citation type="journal article" date="2019" name="Int. J. Syst. Evol. Microbiol.">
        <title>The Global Catalogue of Microorganisms (GCM) 10K type strain sequencing project: providing services to taxonomists for standard genome sequencing and annotation.</title>
        <authorList>
            <consortium name="The Broad Institute Genomics Platform"/>
            <consortium name="The Broad Institute Genome Sequencing Center for Infectious Disease"/>
            <person name="Wu L."/>
            <person name="Ma J."/>
        </authorList>
    </citation>
    <scope>NUCLEOTIDE SEQUENCE [LARGE SCALE GENOMIC DNA]</scope>
    <source>
        <strain evidence="3">KCTC 22232</strain>
    </source>
</reference>
<evidence type="ECO:0000256" key="1">
    <source>
        <dbReference type="SAM" id="Phobius"/>
    </source>
</evidence>
<dbReference type="NCBIfam" id="NF045611">
    <property type="entry name" value="small_CydP"/>
    <property type="match status" value="1"/>
</dbReference>
<evidence type="ECO:0000313" key="2">
    <source>
        <dbReference type="EMBL" id="GGY28000.1"/>
    </source>
</evidence>
<evidence type="ECO:0000313" key="3">
    <source>
        <dbReference type="Proteomes" id="UP000621898"/>
    </source>
</evidence>
<name>A0ABQ3A040_9GAMM</name>
<feature type="transmembrane region" description="Helical" evidence="1">
    <location>
        <begin position="21"/>
        <end position="43"/>
    </location>
</feature>
<keyword evidence="1" id="KW-0812">Transmembrane</keyword>
<organism evidence="2 3">
    <name type="scientific">Rhodanobacter panaciterrae</name>
    <dbReference type="NCBI Taxonomy" id="490572"/>
    <lineage>
        <taxon>Bacteria</taxon>
        <taxon>Pseudomonadati</taxon>
        <taxon>Pseudomonadota</taxon>
        <taxon>Gammaproteobacteria</taxon>
        <taxon>Lysobacterales</taxon>
        <taxon>Rhodanobacteraceae</taxon>
        <taxon>Rhodanobacter</taxon>
    </lineage>
</organism>
<dbReference type="Proteomes" id="UP000621898">
    <property type="component" value="Unassembled WGS sequence"/>
</dbReference>
<proteinExistence type="predicted"/>
<protein>
    <submittedName>
        <fullName evidence="2">Uncharacterized protein</fullName>
    </submittedName>
</protein>
<dbReference type="InterPro" id="IPR054636">
    <property type="entry name" value="CydP"/>
</dbReference>
<dbReference type="RefSeq" id="WP_189441216.1">
    <property type="nucleotide sequence ID" value="NZ_BMXT01000002.1"/>
</dbReference>
<keyword evidence="1" id="KW-1133">Transmembrane helix</keyword>
<keyword evidence="1" id="KW-0472">Membrane</keyword>
<dbReference type="EMBL" id="BMXT01000002">
    <property type="protein sequence ID" value="GGY28000.1"/>
    <property type="molecule type" value="Genomic_DNA"/>
</dbReference>
<gene>
    <name evidence="2" type="ORF">GCM10008098_21350</name>
</gene>
<comment type="caution">
    <text evidence="2">The sequence shown here is derived from an EMBL/GenBank/DDBJ whole genome shotgun (WGS) entry which is preliminary data.</text>
</comment>
<sequence>MSISSVEPDRHALPARPLRRLTFELFGVIALKIAVLMLIWWLLFAPQPKPDVSPEAIAHRLAPTSQTPSAGHP</sequence>
<keyword evidence="3" id="KW-1185">Reference proteome</keyword>
<accession>A0ABQ3A040</accession>